<dbReference type="PANTHER" id="PTHR33279:SF6">
    <property type="entry name" value="SULFUR CARRIER PROTEIN YEDF-RELATED"/>
    <property type="match status" value="1"/>
</dbReference>
<dbReference type="PROSITE" id="PS01148">
    <property type="entry name" value="UPF0033"/>
    <property type="match status" value="1"/>
</dbReference>
<evidence type="ECO:0000256" key="1">
    <source>
        <dbReference type="ARBA" id="ARBA00008984"/>
    </source>
</evidence>
<accession>A0A0P1HBS7</accession>
<keyword evidence="3" id="KW-0808">Transferase</keyword>
<dbReference type="InterPro" id="IPR036868">
    <property type="entry name" value="TusA-like_sf"/>
</dbReference>
<dbReference type="SUPFAM" id="SSF64307">
    <property type="entry name" value="SirA-like"/>
    <property type="match status" value="1"/>
</dbReference>
<dbReference type="STRING" id="1396826.PHA8399_02768"/>
<dbReference type="EC" id="2.8.1.-" evidence="3"/>
<dbReference type="Gene3D" id="3.30.110.40">
    <property type="entry name" value="TusA-like domain"/>
    <property type="match status" value="1"/>
</dbReference>
<comment type="similarity">
    <text evidence="1">Belongs to the sulfur carrier protein TusA family.</text>
</comment>
<protein>
    <submittedName>
        <fullName evidence="3">Sulfurtransferase TusA</fullName>
        <ecNumber evidence="3">2.8.1.-</ecNumber>
    </submittedName>
</protein>
<sequence length="86" mass="9476">MKHPPYLNTMSEIKETLDAIGLLCPLPVLKARKRLKSLQRGHVLQLLADDPAAVIDVPHFCNEAGHEFLGHSEGAGHQIYLIRKGG</sequence>
<dbReference type="PANTHER" id="PTHR33279">
    <property type="entry name" value="SULFUR CARRIER PROTEIN YEDF-RELATED"/>
    <property type="match status" value="1"/>
</dbReference>
<name>A0A0P1HBS7_9RHOB</name>
<gene>
    <name evidence="3" type="primary">tusA</name>
    <name evidence="3" type="ORF">PHA8399_02768</name>
</gene>
<reference evidence="3 4" key="1">
    <citation type="submission" date="2015-09" db="EMBL/GenBank/DDBJ databases">
        <authorList>
            <consortium name="Swine Surveillance"/>
        </authorList>
    </citation>
    <scope>NUCLEOTIDE SEQUENCE [LARGE SCALE GENOMIC DNA]</scope>
    <source>
        <strain evidence="3 4">CECT 8399</strain>
    </source>
</reference>
<dbReference type="GO" id="GO:0016740">
    <property type="term" value="F:transferase activity"/>
    <property type="evidence" value="ECO:0007669"/>
    <property type="project" value="UniProtKB-KW"/>
</dbReference>
<dbReference type="Pfam" id="PF01206">
    <property type="entry name" value="TusA"/>
    <property type="match status" value="1"/>
</dbReference>
<dbReference type="Proteomes" id="UP000051326">
    <property type="component" value="Unassembled WGS sequence"/>
</dbReference>
<dbReference type="InterPro" id="IPR001455">
    <property type="entry name" value="TusA-like"/>
</dbReference>
<proteinExistence type="inferred from homology"/>
<evidence type="ECO:0000313" key="3">
    <source>
        <dbReference type="EMBL" id="CUI00635.1"/>
    </source>
</evidence>
<evidence type="ECO:0000313" key="4">
    <source>
        <dbReference type="Proteomes" id="UP000051326"/>
    </source>
</evidence>
<feature type="domain" description="UPF0033" evidence="2">
    <location>
        <begin position="17"/>
        <end position="41"/>
    </location>
</feature>
<dbReference type="EMBL" id="CYSR01000030">
    <property type="protein sequence ID" value="CUI00635.1"/>
    <property type="molecule type" value="Genomic_DNA"/>
</dbReference>
<organism evidence="3 4">
    <name type="scientific">Leisingera aquaemixtae</name>
    <dbReference type="NCBI Taxonomy" id="1396826"/>
    <lineage>
        <taxon>Bacteria</taxon>
        <taxon>Pseudomonadati</taxon>
        <taxon>Pseudomonadota</taxon>
        <taxon>Alphaproteobacteria</taxon>
        <taxon>Rhodobacterales</taxon>
        <taxon>Roseobacteraceae</taxon>
        <taxon>Leisingera</taxon>
    </lineage>
</organism>
<dbReference type="CDD" id="cd00291">
    <property type="entry name" value="SirA_YedF_YeeD"/>
    <property type="match status" value="1"/>
</dbReference>
<dbReference type="AlphaFoldDB" id="A0A0P1HBS7"/>
<evidence type="ECO:0000259" key="2">
    <source>
        <dbReference type="PROSITE" id="PS01148"/>
    </source>
</evidence>